<keyword evidence="1" id="KW-0677">Repeat</keyword>
<feature type="region of interest" description="Disordered" evidence="4">
    <location>
        <begin position="208"/>
        <end position="229"/>
    </location>
</feature>
<keyword evidence="5" id="KW-0812">Transmembrane</keyword>
<protein>
    <recommendedName>
        <fullName evidence="6">DUF1736 domain-containing protein</fullName>
    </recommendedName>
</protein>
<evidence type="ECO:0000256" key="5">
    <source>
        <dbReference type="SAM" id="Phobius"/>
    </source>
</evidence>
<keyword evidence="2" id="KW-0802">TPR repeat</keyword>
<dbReference type="InterPro" id="IPR052384">
    <property type="entry name" value="TMTC_O-mannosyltransferase"/>
</dbReference>
<evidence type="ECO:0000256" key="3">
    <source>
        <dbReference type="ARBA" id="ARBA00023136"/>
    </source>
</evidence>
<dbReference type="InterPro" id="IPR013618">
    <property type="entry name" value="TMTC_DUF1736"/>
</dbReference>
<feature type="transmembrane region" description="Helical" evidence="5">
    <location>
        <begin position="294"/>
        <end position="313"/>
    </location>
</feature>
<proteinExistence type="predicted"/>
<feature type="transmembrane region" description="Helical" evidence="5">
    <location>
        <begin position="264"/>
        <end position="288"/>
    </location>
</feature>
<dbReference type="PANTHER" id="PTHR44216:SF3">
    <property type="entry name" value="PROTEIN O-MANNOSYL-TRANSFERASE TMTC2"/>
    <property type="match status" value="1"/>
</dbReference>
<dbReference type="GO" id="GO:0005789">
    <property type="term" value="C:endoplasmic reticulum membrane"/>
    <property type="evidence" value="ECO:0007669"/>
    <property type="project" value="TreeGrafter"/>
</dbReference>
<accession>A0AAN9T9U2</accession>
<comment type="caution">
    <text evidence="7">The sequence shown here is derived from an EMBL/GenBank/DDBJ whole genome shotgun (WGS) entry which is preliminary data.</text>
</comment>
<evidence type="ECO:0000256" key="4">
    <source>
        <dbReference type="SAM" id="MobiDB-lite"/>
    </source>
</evidence>
<dbReference type="AlphaFoldDB" id="A0AAN9T9U2"/>
<keyword evidence="8" id="KW-1185">Reference proteome</keyword>
<gene>
    <name evidence="7" type="ORF">V9T40_011970</name>
</gene>
<name>A0AAN9T9U2_9HEMI</name>
<keyword evidence="5" id="KW-1133">Transmembrane helix</keyword>
<evidence type="ECO:0000256" key="1">
    <source>
        <dbReference type="ARBA" id="ARBA00022737"/>
    </source>
</evidence>
<dbReference type="Pfam" id="PF08409">
    <property type="entry name" value="TMTC_DUF1736"/>
    <property type="match status" value="1"/>
</dbReference>
<evidence type="ECO:0000313" key="8">
    <source>
        <dbReference type="Proteomes" id="UP001367676"/>
    </source>
</evidence>
<dbReference type="EMBL" id="JBBCAQ010000036">
    <property type="protein sequence ID" value="KAK7575684.1"/>
    <property type="molecule type" value="Genomic_DNA"/>
</dbReference>
<reference evidence="7 8" key="1">
    <citation type="submission" date="2024-03" db="EMBL/GenBank/DDBJ databases">
        <title>Adaptation during the transition from Ophiocordyceps entomopathogen to insect associate is accompanied by gene loss and intensified selection.</title>
        <authorList>
            <person name="Ward C.M."/>
            <person name="Onetto C.A."/>
            <person name="Borneman A.R."/>
        </authorList>
    </citation>
    <scope>NUCLEOTIDE SEQUENCE [LARGE SCALE GENOMIC DNA]</scope>
    <source>
        <strain evidence="7">AWRI1</strain>
        <tissue evidence="7">Single Adult Female</tissue>
    </source>
</reference>
<feature type="compositionally biased region" description="Polar residues" evidence="4">
    <location>
        <begin position="211"/>
        <end position="228"/>
    </location>
</feature>
<evidence type="ECO:0000313" key="7">
    <source>
        <dbReference type="EMBL" id="KAK7575684.1"/>
    </source>
</evidence>
<evidence type="ECO:0000259" key="6">
    <source>
        <dbReference type="Pfam" id="PF08409"/>
    </source>
</evidence>
<organism evidence="7 8">
    <name type="scientific">Parthenolecanium corni</name>
    <dbReference type="NCBI Taxonomy" id="536013"/>
    <lineage>
        <taxon>Eukaryota</taxon>
        <taxon>Metazoa</taxon>
        <taxon>Ecdysozoa</taxon>
        <taxon>Arthropoda</taxon>
        <taxon>Hexapoda</taxon>
        <taxon>Insecta</taxon>
        <taxon>Pterygota</taxon>
        <taxon>Neoptera</taxon>
        <taxon>Paraneoptera</taxon>
        <taxon>Hemiptera</taxon>
        <taxon>Sternorrhyncha</taxon>
        <taxon>Coccoidea</taxon>
        <taxon>Coccidae</taxon>
        <taxon>Parthenolecanium</taxon>
    </lineage>
</organism>
<feature type="domain" description="DUF1736" evidence="6">
    <location>
        <begin position="81"/>
        <end position="151"/>
    </location>
</feature>
<sequence>MFLDPIVPITAPLYLIRTRILRKTLRAFHHLTSVVRSCKITNISPISLFQRQQLYRSLSILTITLCLLLILRFYITDGYAVPTFASSDNPTAKERSILTRALTFLYLPVFNFLLLVYPLKLSFDWSMDAIPRVTSVFDARNALTVLFYTTAFNCAKKCARKVLKERSTSGKQLCKGCWLRRLRRVVVAHKTPQNGVLKNGGLKNGSLKNGYTNGHTNGHTNAHTNGHTNGHLLNGHSNAAAKISTARCECRVLRDSGGRHAFEVYAICVSLLVLPFLPATNLFFYVGFVVAERVLYIPSVGYCFLVAVAHELLERRVNFKHFRVLFSVLIIVFSVRTLLRNKDWHSEETLYRSGIEVNPPKGECFFIFIA</sequence>
<dbReference type="GO" id="GO:0000030">
    <property type="term" value="F:mannosyltransferase activity"/>
    <property type="evidence" value="ECO:0007669"/>
    <property type="project" value="TreeGrafter"/>
</dbReference>
<feature type="transmembrane region" description="Helical" evidence="5">
    <location>
        <begin position="97"/>
        <end position="117"/>
    </location>
</feature>
<dbReference type="GO" id="GO:0035269">
    <property type="term" value="P:protein O-linked glycosylation via mannose"/>
    <property type="evidence" value="ECO:0007669"/>
    <property type="project" value="TreeGrafter"/>
</dbReference>
<dbReference type="Proteomes" id="UP001367676">
    <property type="component" value="Unassembled WGS sequence"/>
</dbReference>
<feature type="transmembrane region" description="Helical" evidence="5">
    <location>
        <begin position="54"/>
        <end position="75"/>
    </location>
</feature>
<keyword evidence="3 5" id="KW-0472">Membrane</keyword>
<evidence type="ECO:0000256" key="2">
    <source>
        <dbReference type="ARBA" id="ARBA00022803"/>
    </source>
</evidence>
<dbReference type="PANTHER" id="PTHR44216">
    <property type="entry name" value="PROTEIN O-MANNOSYL-TRANSFERASE TMTC2"/>
    <property type="match status" value="1"/>
</dbReference>